<dbReference type="RefSeq" id="WP_388105169.1">
    <property type="nucleotide sequence ID" value="NZ_JBIAHM010000003.1"/>
</dbReference>
<feature type="transmembrane region" description="Helical" evidence="7">
    <location>
        <begin position="229"/>
        <end position="252"/>
    </location>
</feature>
<evidence type="ECO:0000256" key="6">
    <source>
        <dbReference type="SAM" id="MobiDB-lite"/>
    </source>
</evidence>
<feature type="transmembrane region" description="Helical" evidence="7">
    <location>
        <begin position="314"/>
        <end position="336"/>
    </location>
</feature>
<keyword evidence="4 7" id="KW-1133">Transmembrane helix</keyword>
<feature type="transmembrane region" description="Helical" evidence="7">
    <location>
        <begin position="376"/>
        <end position="396"/>
    </location>
</feature>
<dbReference type="InterPro" id="IPR011701">
    <property type="entry name" value="MFS"/>
</dbReference>
<evidence type="ECO:0000256" key="1">
    <source>
        <dbReference type="ARBA" id="ARBA00004651"/>
    </source>
</evidence>
<feature type="region of interest" description="Disordered" evidence="6">
    <location>
        <begin position="405"/>
        <end position="430"/>
    </location>
</feature>
<evidence type="ECO:0000256" key="7">
    <source>
        <dbReference type="SAM" id="Phobius"/>
    </source>
</evidence>
<sequence length="430" mass="44106">MLQAPPAPPTGYRRVLAVPEFRVVFAAHALSLLGVVVTEIALSVLVYDLTGSPLMSALAFAVGFLPYLIGGTLLAGVADRYPARRVLVVCDLVCAGCVAAMVAPGTGIAVLLLLRCALAVVSPVFAGTRMATLADILGDGDLFVLGRSLLRIVSQSALLVGYGLGGLLLTVVSPRHALLITVGTFLTSAALLRLGTRRRPARASGGGALLADSLKGAGQVLANRRVRALLLLFWLPAMFSVAPEALAAPYAAELGAGSTGLGLLMCALPVGTIAGELYAGSRLRPTTRERIALPLVCCTLLPYLAYAGRPGLALSLALLALAGAGSAYTLGLDQWFVRDVPQELRGRAMTLLTAGLMTIQGVGMALAGVAAEFAGVRGAVVGAGALGTVCCALLAVEARRTAEAHRTAEARRTAGGTERRDGADHDVTGR</sequence>
<organism evidence="8 9">
    <name type="scientific">Streptomyces hokutonensis</name>
    <dbReference type="NCBI Taxonomy" id="1306990"/>
    <lineage>
        <taxon>Bacteria</taxon>
        <taxon>Bacillati</taxon>
        <taxon>Actinomycetota</taxon>
        <taxon>Actinomycetes</taxon>
        <taxon>Kitasatosporales</taxon>
        <taxon>Streptomycetaceae</taxon>
        <taxon>Streptomyces</taxon>
    </lineage>
</organism>
<dbReference type="InterPro" id="IPR036259">
    <property type="entry name" value="MFS_trans_sf"/>
</dbReference>
<accession>A0ABW6M1W6</accession>
<evidence type="ECO:0000256" key="2">
    <source>
        <dbReference type="ARBA" id="ARBA00022475"/>
    </source>
</evidence>
<name>A0ABW6M1W6_9ACTN</name>
<dbReference type="PANTHER" id="PTHR23513">
    <property type="entry name" value="INTEGRAL MEMBRANE EFFLUX PROTEIN-RELATED"/>
    <property type="match status" value="1"/>
</dbReference>
<dbReference type="SUPFAM" id="SSF103473">
    <property type="entry name" value="MFS general substrate transporter"/>
    <property type="match status" value="1"/>
</dbReference>
<evidence type="ECO:0000313" key="8">
    <source>
        <dbReference type="EMBL" id="MFE9599318.1"/>
    </source>
</evidence>
<feature type="transmembrane region" description="Helical" evidence="7">
    <location>
        <begin position="109"/>
        <end position="128"/>
    </location>
</feature>
<feature type="transmembrane region" description="Helical" evidence="7">
    <location>
        <begin position="258"/>
        <end position="279"/>
    </location>
</feature>
<evidence type="ECO:0000313" key="9">
    <source>
        <dbReference type="Proteomes" id="UP001601303"/>
    </source>
</evidence>
<dbReference type="PANTHER" id="PTHR23513:SF11">
    <property type="entry name" value="STAPHYLOFERRIN A TRANSPORTER"/>
    <property type="match status" value="1"/>
</dbReference>
<protein>
    <submittedName>
        <fullName evidence="8">MFS transporter</fullName>
    </submittedName>
</protein>
<evidence type="ECO:0000256" key="5">
    <source>
        <dbReference type="ARBA" id="ARBA00023136"/>
    </source>
</evidence>
<feature type="transmembrane region" description="Helical" evidence="7">
    <location>
        <begin position="291"/>
        <end position="308"/>
    </location>
</feature>
<keyword evidence="3 7" id="KW-0812">Transmembrane</keyword>
<comment type="subcellular location">
    <subcellularLocation>
        <location evidence="1">Cell membrane</location>
        <topology evidence="1">Multi-pass membrane protein</topology>
    </subcellularLocation>
</comment>
<keyword evidence="5 7" id="KW-0472">Membrane</keyword>
<dbReference type="Proteomes" id="UP001601303">
    <property type="component" value="Unassembled WGS sequence"/>
</dbReference>
<proteinExistence type="predicted"/>
<comment type="caution">
    <text evidence="8">The sequence shown here is derived from an EMBL/GenBank/DDBJ whole genome shotgun (WGS) entry which is preliminary data.</text>
</comment>
<feature type="transmembrane region" description="Helical" evidence="7">
    <location>
        <begin position="348"/>
        <end position="370"/>
    </location>
</feature>
<feature type="transmembrane region" description="Helical" evidence="7">
    <location>
        <begin position="53"/>
        <end position="74"/>
    </location>
</feature>
<gene>
    <name evidence="8" type="ORF">ACFYNQ_12130</name>
</gene>
<keyword evidence="2" id="KW-1003">Cell membrane</keyword>
<feature type="transmembrane region" description="Helical" evidence="7">
    <location>
        <begin position="149"/>
        <end position="171"/>
    </location>
</feature>
<evidence type="ECO:0000256" key="4">
    <source>
        <dbReference type="ARBA" id="ARBA00022989"/>
    </source>
</evidence>
<dbReference type="EMBL" id="JBIAHM010000003">
    <property type="protein sequence ID" value="MFE9599318.1"/>
    <property type="molecule type" value="Genomic_DNA"/>
</dbReference>
<feature type="transmembrane region" description="Helical" evidence="7">
    <location>
        <begin position="23"/>
        <end position="47"/>
    </location>
</feature>
<dbReference type="CDD" id="cd06173">
    <property type="entry name" value="MFS_MefA_like"/>
    <property type="match status" value="1"/>
</dbReference>
<evidence type="ECO:0000256" key="3">
    <source>
        <dbReference type="ARBA" id="ARBA00022692"/>
    </source>
</evidence>
<dbReference type="Gene3D" id="1.20.1250.20">
    <property type="entry name" value="MFS general substrate transporter like domains"/>
    <property type="match status" value="1"/>
</dbReference>
<feature type="transmembrane region" description="Helical" evidence="7">
    <location>
        <begin position="86"/>
        <end position="103"/>
    </location>
</feature>
<keyword evidence="9" id="KW-1185">Reference proteome</keyword>
<reference evidence="8 9" key="1">
    <citation type="submission" date="2024-10" db="EMBL/GenBank/DDBJ databases">
        <title>The Natural Products Discovery Center: Release of the First 8490 Sequenced Strains for Exploring Actinobacteria Biosynthetic Diversity.</title>
        <authorList>
            <person name="Kalkreuter E."/>
            <person name="Kautsar S.A."/>
            <person name="Yang D."/>
            <person name="Bader C.D."/>
            <person name="Teijaro C.N."/>
            <person name="Fluegel L."/>
            <person name="Davis C.M."/>
            <person name="Simpson J.R."/>
            <person name="Lauterbach L."/>
            <person name="Steele A.D."/>
            <person name="Gui C."/>
            <person name="Meng S."/>
            <person name="Li G."/>
            <person name="Viehrig K."/>
            <person name="Ye F."/>
            <person name="Su P."/>
            <person name="Kiefer A.F."/>
            <person name="Nichols A."/>
            <person name="Cepeda A.J."/>
            <person name="Yan W."/>
            <person name="Fan B."/>
            <person name="Jiang Y."/>
            <person name="Adhikari A."/>
            <person name="Zheng C.-J."/>
            <person name="Schuster L."/>
            <person name="Cowan T.M."/>
            <person name="Smanski M.J."/>
            <person name="Chevrette M.G."/>
            <person name="De Carvalho L.P.S."/>
            <person name="Shen B."/>
        </authorList>
    </citation>
    <scope>NUCLEOTIDE SEQUENCE [LARGE SCALE GENOMIC DNA]</scope>
    <source>
        <strain evidence="8 9">NPDC006488</strain>
    </source>
</reference>
<feature type="transmembrane region" description="Helical" evidence="7">
    <location>
        <begin position="177"/>
        <end position="194"/>
    </location>
</feature>
<dbReference type="Pfam" id="PF07690">
    <property type="entry name" value="MFS_1"/>
    <property type="match status" value="1"/>
</dbReference>